<keyword evidence="1" id="KW-0812">Transmembrane</keyword>
<accession>A0ABP0DLH3</accession>
<dbReference type="EMBL" id="CAWUOM010000039">
    <property type="protein sequence ID" value="CAK7267872.1"/>
    <property type="molecule type" value="Genomic_DNA"/>
</dbReference>
<dbReference type="Proteomes" id="UP001642501">
    <property type="component" value="Unassembled WGS sequence"/>
</dbReference>
<proteinExistence type="predicted"/>
<evidence type="ECO:0000256" key="1">
    <source>
        <dbReference type="SAM" id="Phobius"/>
    </source>
</evidence>
<keyword evidence="1" id="KW-0472">Membrane</keyword>
<feature type="transmembrane region" description="Helical" evidence="1">
    <location>
        <begin position="18"/>
        <end position="39"/>
    </location>
</feature>
<evidence type="ECO:0000313" key="2">
    <source>
        <dbReference type="EMBL" id="CAK7267872.1"/>
    </source>
</evidence>
<protein>
    <recommendedName>
        <fullName evidence="4">Integral membrane protein</fullName>
    </recommendedName>
</protein>
<gene>
    <name evidence="2" type="ORF">SEPCBS57363_002810</name>
</gene>
<keyword evidence="3" id="KW-1185">Reference proteome</keyword>
<comment type="caution">
    <text evidence="2">The sequence shown here is derived from an EMBL/GenBank/DDBJ whole genome shotgun (WGS) entry which is preliminary data.</text>
</comment>
<organism evidence="2 3">
    <name type="scientific">Sporothrix epigloea</name>
    <dbReference type="NCBI Taxonomy" id="1892477"/>
    <lineage>
        <taxon>Eukaryota</taxon>
        <taxon>Fungi</taxon>
        <taxon>Dikarya</taxon>
        <taxon>Ascomycota</taxon>
        <taxon>Pezizomycotina</taxon>
        <taxon>Sordariomycetes</taxon>
        <taxon>Sordariomycetidae</taxon>
        <taxon>Ophiostomatales</taxon>
        <taxon>Ophiostomataceae</taxon>
        <taxon>Sporothrix</taxon>
    </lineage>
</organism>
<name>A0ABP0DLH3_9PEZI</name>
<sequence>MLSIATLFNDEQRLLNRIWSILIGLEALLVLFGIVSAIVRSIVSVRRRRPGGLRQAGSNDYGQLRQVRIESPVSVFENEFEDPSEIDLNVHHNNSHSLDGDYFAAEKFHTPTRSRTAGPIFHSPSSKV</sequence>
<evidence type="ECO:0008006" key="4">
    <source>
        <dbReference type="Google" id="ProtNLM"/>
    </source>
</evidence>
<evidence type="ECO:0000313" key="3">
    <source>
        <dbReference type="Proteomes" id="UP001642501"/>
    </source>
</evidence>
<reference evidence="2 3" key="1">
    <citation type="submission" date="2024-01" db="EMBL/GenBank/DDBJ databases">
        <authorList>
            <person name="Allen C."/>
            <person name="Tagirdzhanova G."/>
        </authorList>
    </citation>
    <scope>NUCLEOTIDE SEQUENCE [LARGE SCALE GENOMIC DNA]</scope>
    <source>
        <strain evidence="2 3">CBS 573.63</strain>
    </source>
</reference>
<keyword evidence="1" id="KW-1133">Transmembrane helix</keyword>